<dbReference type="OrthoDB" id="263893at2759"/>
<evidence type="ECO:0000313" key="11">
    <source>
        <dbReference type="Proteomes" id="UP000050424"/>
    </source>
</evidence>
<dbReference type="GO" id="GO:0005787">
    <property type="term" value="C:signal peptidase complex"/>
    <property type="evidence" value="ECO:0007669"/>
    <property type="project" value="InterPro"/>
</dbReference>
<evidence type="ECO:0000256" key="1">
    <source>
        <dbReference type="ARBA" id="ARBA00004477"/>
    </source>
</evidence>
<reference evidence="10 11" key="1">
    <citation type="submission" date="2015-09" db="EMBL/GenBank/DDBJ databases">
        <title>Draft genome of a European isolate of the apple canker pathogen Neonectria ditissima.</title>
        <authorList>
            <person name="Gomez-Cortecero A."/>
            <person name="Harrison R.J."/>
            <person name="Armitage A.D."/>
        </authorList>
    </citation>
    <scope>NUCLEOTIDE SEQUENCE [LARGE SCALE GENOMIC DNA]</scope>
    <source>
        <strain evidence="10 11">R09/05</strain>
    </source>
</reference>
<dbReference type="Proteomes" id="UP000050424">
    <property type="component" value="Unassembled WGS sequence"/>
</dbReference>
<dbReference type="STRING" id="78410.A0A0N8H5G2"/>
<keyword evidence="4 9" id="KW-0812">Transmembrane</keyword>
<dbReference type="Pfam" id="PF06645">
    <property type="entry name" value="SPC12"/>
    <property type="match status" value="1"/>
</dbReference>
<evidence type="ECO:0000256" key="2">
    <source>
        <dbReference type="ARBA" id="ARBA00005245"/>
    </source>
</evidence>
<sequence>MADVLDQVRDVVDGQIVTFPTSLHFNHIANHALFQDFEGQKVTELLATILLVISGALSFLVGYMLQDIKLAVYVGLGGTGLTFLAVVPPWPIFNKNPVKWLPAGYTVDMAESKSSQ</sequence>
<keyword evidence="6 9" id="KW-1133">Transmembrane helix</keyword>
<comment type="caution">
    <text evidence="10">The sequence shown here is derived from an EMBL/GenBank/DDBJ whole genome shotgun (WGS) entry which is preliminary data.</text>
</comment>
<evidence type="ECO:0000256" key="7">
    <source>
        <dbReference type="ARBA" id="ARBA00023136"/>
    </source>
</evidence>
<gene>
    <name evidence="10" type="ORF">AK830_g10482</name>
</gene>
<protein>
    <recommendedName>
        <fullName evidence="3">Signal peptidase complex subunit 1</fullName>
    </recommendedName>
</protein>
<keyword evidence="5" id="KW-0256">Endoplasmic reticulum</keyword>
<dbReference type="GO" id="GO:0006465">
    <property type="term" value="P:signal peptide processing"/>
    <property type="evidence" value="ECO:0007669"/>
    <property type="project" value="InterPro"/>
</dbReference>
<evidence type="ECO:0000256" key="8">
    <source>
        <dbReference type="ARBA" id="ARBA00045204"/>
    </source>
</evidence>
<evidence type="ECO:0000313" key="10">
    <source>
        <dbReference type="EMBL" id="KPM36084.1"/>
    </source>
</evidence>
<dbReference type="GO" id="GO:0045047">
    <property type="term" value="P:protein targeting to ER"/>
    <property type="evidence" value="ECO:0007669"/>
    <property type="project" value="TreeGrafter"/>
</dbReference>
<accession>A0A0N8H5G2</accession>
<evidence type="ECO:0000256" key="4">
    <source>
        <dbReference type="ARBA" id="ARBA00022692"/>
    </source>
</evidence>
<proteinExistence type="inferred from homology"/>
<comment type="similarity">
    <text evidence="2">Belongs to the SPCS1 family.</text>
</comment>
<feature type="transmembrane region" description="Helical" evidence="9">
    <location>
        <begin position="45"/>
        <end position="63"/>
    </location>
</feature>
<organism evidence="10 11">
    <name type="scientific">Neonectria ditissima</name>
    <dbReference type="NCBI Taxonomy" id="78410"/>
    <lineage>
        <taxon>Eukaryota</taxon>
        <taxon>Fungi</taxon>
        <taxon>Dikarya</taxon>
        <taxon>Ascomycota</taxon>
        <taxon>Pezizomycotina</taxon>
        <taxon>Sordariomycetes</taxon>
        <taxon>Hypocreomycetidae</taxon>
        <taxon>Hypocreales</taxon>
        <taxon>Nectriaceae</taxon>
        <taxon>Neonectria</taxon>
    </lineage>
</organism>
<evidence type="ECO:0000256" key="6">
    <source>
        <dbReference type="ARBA" id="ARBA00022989"/>
    </source>
</evidence>
<keyword evidence="11" id="KW-1185">Reference proteome</keyword>
<evidence type="ECO:0000256" key="3">
    <source>
        <dbReference type="ARBA" id="ARBA00017059"/>
    </source>
</evidence>
<comment type="function">
    <text evidence="8">Component of the signal peptidase complex (SPC) which catalyzes the cleavage of N-terminal signal sequences from nascent proteins as they are translocated into the lumen of the endoplasmic reticulum. Dispensable for SPC enzymatic activity.</text>
</comment>
<dbReference type="AlphaFoldDB" id="A0A0N8H5G2"/>
<dbReference type="InterPro" id="IPR009542">
    <property type="entry name" value="Spc1/SPCS1"/>
</dbReference>
<feature type="transmembrane region" description="Helical" evidence="9">
    <location>
        <begin position="70"/>
        <end position="92"/>
    </location>
</feature>
<dbReference type="PANTHER" id="PTHR13202">
    <property type="entry name" value="MICROSOMAL SIGNAL PEPTIDASE 12 KDA SUBUNIT"/>
    <property type="match status" value="1"/>
</dbReference>
<dbReference type="PANTHER" id="PTHR13202:SF0">
    <property type="entry name" value="SIGNAL PEPTIDASE COMPLEX SUBUNIT 1"/>
    <property type="match status" value="1"/>
</dbReference>
<dbReference type="EMBL" id="LKCW01000219">
    <property type="protein sequence ID" value="KPM36084.1"/>
    <property type="molecule type" value="Genomic_DNA"/>
</dbReference>
<comment type="subcellular location">
    <subcellularLocation>
        <location evidence="1">Endoplasmic reticulum membrane</location>
        <topology evidence="1">Multi-pass membrane protein</topology>
    </subcellularLocation>
</comment>
<keyword evidence="7 9" id="KW-0472">Membrane</keyword>
<evidence type="ECO:0000256" key="5">
    <source>
        <dbReference type="ARBA" id="ARBA00022824"/>
    </source>
</evidence>
<name>A0A0N8H5G2_9HYPO</name>
<evidence type="ECO:0000256" key="9">
    <source>
        <dbReference type="SAM" id="Phobius"/>
    </source>
</evidence>